<gene>
    <name evidence="13" type="ORF">RDB_LOCUS128487</name>
</gene>
<organism evidence="13 14">
    <name type="scientific">Rhizoctonia solani</name>
    <dbReference type="NCBI Taxonomy" id="456999"/>
    <lineage>
        <taxon>Eukaryota</taxon>
        <taxon>Fungi</taxon>
        <taxon>Dikarya</taxon>
        <taxon>Basidiomycota</taxon>
        <taxon>Agaricomycotina</taxon>
        <taxon>Agaricomycetes</taxon>
        <taxon>Cantharellales</taxon>
        <taxon>Ceratobasidiaceae</taxon>
        <taxon>Rhizoctonia</taxon>
    </lineage>
</organism>
<sequence length="432" mass="47788">MYFLTILCAATVYAISTFVVASQTPCQYEGTKIIRIPTGSQEQTDRLINLINRLGVPTWTDVHTPYSHMDVQVSKDRLGTFYNALREFSPDLDSQLTVIHEDLAFLNDLASAFPNNAKVVASGNSYEGRVITGINIFGSAGSGTKPAVIFHGTVHAREWISTMVTEHIAYILLSNYTTSSTIKSYVDKYDFYIFPVVNPDGFVYTQSEPNNRLWRKNRQPPPLNSICYGRDINRNWVWQWGTGGSSTDPCDNGYHGVSAGDSPEFKGLSAFLDARANSDAGAALYMDFHAKGLLFMSPYGYSDTEIAPDRAEHSRMEQGFPMAFKAPYNNTLTTGPIYQTIYQASGNSVDYAYAHSKIKYSFAIELRGGPSSSGFLLPPDEIKPSGIEVYEGVKYLLESMNTEKAAASNSGVKLTVSCFWVVCVFISHLGIY</sequence>
<keyword evidence="6 11" id="KW-0732">Signal</keyword>
<keyword evidence="4" id="KW-0645">Protease</keyword>
<evidence type="ECO:0000256" key="2">
    <source>
        <dbReference type="ARBA" id="ARBA00005988"/>
    </source>
</evidence>
<evidence type="ECO:0000256" key="8">
    <source>
        <dbReference type="ARBA" id="ARBA00022833"/>
    </source>
</evidence>
<dbReference type="Gene3D" id="3.40.630.10">
    <property type="entry name" value="Zn peptidases"/>
    <property type="match status" value="1"/>
</dbReference>
<dbReference type="Pfam" id="PF00246">
    <property type="entry name" value="Peptidase_M14"/>
    <property type="match status" value="1"/>
</dbReference>
<reference evidence="13" key="1">
    <citation type="submission" date="2021-01" db="EMBL/GenBank/DDBJ databases">
        <authorList>
            <person name="Kaushik A."/>
        </authorList>
    </citation>
    <scope>NUCLEOTIDE SEQUENCE</scope>
    <source>
        <strain evidence="13">AG1-1C</strain>
    </source>
</reference>
<evidence type="ECO:0000256" key="4">
    <source>
        <dbReference type="ARBA" id="ARBA00022670"/>
    </source>
</evidence>
<evidence type="ECO:0000256" key="9">
    <source>
        <dbReference type="ARBA" id="ARBA00023049"/>
    </source>
</evidence>
<dbReference type="PROSITE" id="PS52035">
    <property type="entry name" value="PEPTIDASE_M14"/>
    <property type="match status" value="1"/>
</dbReference>
<feature type="chain" id="PRO_5034644252" description="Peptidase M14 domain-containing protein" evidence="11">
    <location>
        <begin position="22"/>
        <end position="432"/>
    </location>
</feature>
<dbReference type="Proteomes" id="UP000663846">
    <property type="component" value="Unassembled WGS sequence"/>
</dbReference>
<name>A0A8H3AU85_9AGAM</name>
<proteinExistence type="inferred from homology"/>
<comment type="similarity">
    <text evidence="2 10">Belongs to the peptidase M14 family.</text>
</comment>
<dbReference type="InterPro" id="IPR000834">
    <property type="entry name" value="Peptidase_M14"/>
</dbReference>
<keyword evidence="7" id="KW-0378">Hydrolase</keyword>
<keyword evidence="9" id="KW-0482">Metalloprotease</keyword>
<feature type="active site" description="Proton donor/acceptor" evidence="10">
    <location>
        <position position="365"/>
    </location>
</feature>
<dbReference type="PRINTS" id="PR00765">
    <property type="entry name" value="CRBOXYPTASEA"/>
</dbReference>
<dbReference type="SUPFAM" id="SSF53187">
    <property type="entry name" value="Zn-dependent exopeptidases"/>
    <property type="match status" value="1"/>
</dbReference>
<keyword evidence="3" id="KW-0121">Carboxypeptidase</keyword>
<dbReference type="SMART" id="SM00631">
    <property type="entry name" value="Zn_pept"/>
    <property type="match status" value="1"/>
</dbReference>
<dbReference type="SUPFAM" id="SSF54897">
    <property type="entry name" value="Protease propeptides/inhibitors"/>
    <property type="match status" value="1"/>
</dbReference>
<evidence type="ECO:0000256" key="5">
    <source>
        <dbReference type="ARBA" id="ARBA00022723"/>
    </source>
</evidence>
<dbReference type="CDD" id="cd03860">
    <property type="entry name" value="M14_CP_A-B_like"/>
    <property type="match status" value="1"/>
</dbReference>
<dbReference type="InterPro" id="IPR057246">
    <property type="entry name" value="CARBOXYPEPT_ZN_1"/>
</dbReference>
<dbReference type="PANTHER" id="PTHR11705:SF143">
    <property type="entry name" value="SLL0236 PROTEIN"/>
    <property type="match status" value="1"/>
</dbReference>
<evidence type="ECO:0000259" key="12">
    <source>
        <dbReference type="PROSITE" id="PS52035"/>
    </source>
</evidence>
<dbReference type="PANTHER" id="PTHR11705">
    <property type="entry name" value="PROTEASE FAMILY M14 CARBOXYPEPTIDASE A,B"/>
    <property type="match status" value="1"/>
</dbReference>
<feature type="domain" description="Peptidase M14" evidence="12">
    <location>
        <begin position="95"/>
        <end position="400"/>
    </location>
</feature>
<feature type="signal peptide" evidence="11">
    <location>
        <begin position="1"/>
        <end position="21"/>
    </location>
</feature>
<dbReference type="EMBL" id="CAJMWS010000389">
    <property type="protein sequence ID" value="CAE6440354.1"/>
    <property type="molecule type" value="Genomic_DNA"/>
</dbReference>
<dbReference type="FunFam" id="3.40.630.10:FF:000084">
    <property type="entry name" value="Carboxypeptidase B2"/>
    <property type="match status" value="1"/>
</dbReference>
<dbReference type="PROSITE" id="PS00132">
    <property type="entry name" value="CARBOXYPEPT_ZN_1"/>
    <property type="match status" value="1"/>
</dbReference>
<dbReference type="GO" id="GO:0005615">
    <property type="term" value="C:extracellular space"/>
    <property type="evidence" value="ECO:0007669"/>
    <property type="project" value="TreeGrafter"/>
</dbReference>
<accession>A0A8H3AU85</accession>
<keyword evidence="8" id="KW-0862">Zinc</keyword>
<evidence type="ECO:0000313" key="13">
    <source>
        <dbReference type="EMBL" id="CAE6440354.1"/>
    </source>
</evidence>
<evidence type="ECO:0000256" key="3">
    <source>
        <dbReference type="ARBA" id="ARBA00022645"/>
    </source>
</evidence>
<evidence type="ECO:0000256" key="7">
    <source>
        <dbReference type="ARBA" id="ARBA00022801"/>
    </source>
</evidence>
<dbReference type="GO" id="GO:0006508">
    <property type="term" value="P:proteolysis"/>
    <property type="evidence" value="ECO:0007669"/>
    <property type="project" value="UniProtKB-KW"/>
</dbReference>
<evidence type="ECO:0000313" key="14">
    <source>
        <dbReference type="Proteomes" id="UP000663846"/>
    </source>
</evidence>
<evidence type="ECO:0000256" key="6">
    <source>
        <dbReference type="ARBA" id="ARBA00022729"/>
    </source>
</evidence>
<evidence type="ECO:0000256" key="1">
    <source>
        <dbReference type="ARBA" id="ARBA00001947"/>
    </source>
</evidence>
<comment type="cofactor">
    <cofactor evidence="1">
        <name>Zn(2+)</name>
        <dbReference type="ChEBI" id="CHEBI:29105"/>
    </cofactor>
</comment>
<dbReference type="GO" id="GO:0004181">
    <property type="term" value="F:metallocarboxypeptidase activity"/>
    <property type="evidence" value="ECO:0007669"/>
    <property type="project" value="InterPro"/>
</dbReference>
<keyword evidence="5" id="KW-0479">Metal-binding</keyword>
<comment type="caution">
    <text evidence="13">The sequence shown here is derived from an EMBL/GenBank/DDBJ whole genome shotgun (WGS) entry which is preliminary data.</text>
</comment>
<protein>
    <recommendedName>
        <fullName evidence="12">Peptidase M14 domain-containing protein</fullName>
    </recommendedName>
</protein>
<evidence type="ECO:0000256" key="11">
    <source>
        <dbReference type="SAM" id="SignalP"/>
    </source>
</evidence>
<evidence type="ECO:0000256" key="10">
    <source>
        <dbReference type="PROSITE-ProRule" id="PRU01379"/>
    </source>
</evidence>
<dbReference type="AlphaFoldDB" id="A0A8H3AU85"/>
<dbReference type="GO" id="GO:0008270">
    <property type="term" value="F:zinc ion binding"/>
    <property type="evidence" value="ECO:0007669"/>
    <property type="project" value="InterPro"/>
</dbReference>